<reference evidence="4" key="1">
    <citation type="journal article" date="2019" name="Int. J. Syst. Evol. Microbiol.">
        <title>The Global Catalogue of Microorganisms (GCM) 10K type strain sequencing project: providing services to taxonomists for standard genome sequencing and annotation.</title>
        <authorList>
            <consortium name="The Broad Institute Genomics Platform"/>
            <consortium name="The Broad Institute Genome Sequencing Center for Infectious Disease"/>
            <person name="Wu L."/>
            <person name="Ma J."/>
        </authorList>
    </citation>
    <scope>NUCLEOTIDE SEQUENCE [LARGE SCALE GENOMIC DNA]</scope>
    <source>
        <strain evidence="4">CCUG 52478</strain>
    </source>
</reference>
<evidence type="ECO:0000313" key="4">
    <source>
        <dbReference type="Proteomes" id="UP001597229"/>
    </source>
</evidence>
<gene>
    <name evidence="3" type="ORF">ACFQ3F_11220</name>
</gene>
<evidence type="ECO:0000313" key="3">
    <source>
        <dbReference type="EMBL" id="MFD1248356.1"/>
    </source>
</evidence>
<feature type="region of interest" description="Disordered" evidence="1">
    <location>
        <begin position="1"/>
        <end position="29"/>
    </location>
</feature>
<evidence type="ECO:0000256" key="1">
    <source>
        <dbReference type="SAM" id="MobiDB-lite"/>
    </source>
</evidence>
<keyword evidence="2" id="KW-0812">Transmembrane</keyword>
<organism evidence="3 4">
    <name type="scientific">Nocardioides ginsengisoli</name>
    <dbReference type="NCBI Taxonomy" id="363868"/>
    <lineage>
        <taxon>Bacteria</taxon>
        <taxon>Bacillati</taxon>
        <taxon>Actinomycetota</taxon>
        <taxon>Actinomycetes</taxon>
        <taxon>Propionibacteriales</taxon>
        <taxon>Nocardioidaceae</taxon>
        <taxon>Nocardioides</taxon>
    </lineage>
</organism>
<feature type="transmembrane region" description="Helical" evidence="2">
    <location>
        <begin position="38"/>
        <end position="58"/>
    </location>
</feature>
<evidence type="ECO:0000256" key="2">
    <source>
        <dbReference type="SAM" id="Phobius"/>
    </source>
</evidence>
<feature type="transmembrane region" description="Helical" evidence="2">
    <location>
        <begin position="85"/>
        <end position="108"/>
    </location>
</feature>
<comment type="caution">
    <text evidence="3">The sequence shown here is derived from an EMBL/GenBank/DDBJ whole genome shotgun (WGS) entry which is preliminary data.</text>
</comment>
<accession>A0ABW3VZ62</accession>
<keyword evidence="2" id="KW-1133">Transmembrane helix</keyword>
<sequence>MSYNEPPNYGTPPPPPTPGFGAGGYGGGGGDHPQGTTILILGILSIVCCGPLGIAAWVMGNKAIKEIDANPGAYNNRGTVNAGRICGMIGTILLIVGVVAYIILFAVAGSVNFSTS</sequence>
<name>A0ABW3VZ62_9ACTN</name>
<keyword evidence="4" id="KW-1185">Reference proteome</keyword>
<dbReference type="EMBL" id="JBHTLX010000016">
    <property type="protein sequence ID" value="MFD1248356.1"/>
    <property type="molecule type" value="Genomic_DNA"/>
</dbReference>
<proteinExistence type="predicted"/>
<keyword evidence="2" id="KW-0472">Membrane</keyword>
<feature type="compositionally biased region" description="Gly residues" evidence="1">
    <location>
        <begin position="20"/>
        <end position="29"/>
    </location>
</feature>
<dbReference type="RefSeq" id="WP_367917870.1">
    <property type="nucleotide sequence ID" value="NZ_BAABAC010000006.1"/>
</dbReference>
<feature type="compositionally biased region" description="Pro residues" evidence="1">
    <location>
        <begin position="9"/>
        <end position="18"/>
    </location>
</feature>
<protein>
    <submittedName>
        <fullName evidence="3">DUF4190 domain-containing protein</fullName>
    </submittedName>
</protein>
<dbReference type="Proteomes" id="UP001597229">
    <property type="component" value="Unassembled WGS sequence"/>
</dbReference>